<dbReference type="InterPro" id="IPR041712">
    <property type="entry name" value="DHPS-like_MBL-fold"/>
</dbReference>
<dbReference type="EMBL" id="JAHXPT010000012">
    <property type="protein sequence ID" value="MBW6411204.1"/>
    <property type="molecule type" value="Genomic_DNA"/>
</dbReference>
<keyword evidence="3" id="KW-1185">Reference proteome</keyword>
<dbReference type="InterPro" id="IPR036866">
    <property type="entry name" value="RibonucZ/Hydroxyglut_hydro"/>
</dbReference>
<comment type="caution">
    <text evidence="2">The sequence shown here is derived from an EMBL/GenBank/DDBJ whole genome shotgun (WGS) entry which is preliminary data.</text>
</comment>
<dbReference type="PANTHER" id="PTHR13754:SF13">
    <property type="entry name" value="METALLO-BETA-LACTAMASE SUPERFAMILY PROTEIN (AFU_ORTHOLOGUE AFUA_3G07630)"/>
    <property type="match status" value="1"/>
</dbReference>
<proteinExistence type="predicted"/>
<dbReference type="InterPro" id="IPR001279">
    <property type="entry name" value="Metallo-B-lactamas"/>
</dbReference>
<reference evidence="2 3" key="1">
    <citation type="submission" date="2021-07" db="EMBL/GenBank/DDBJ databases">
        <title>Clostridium weizhouense sp. nov., an anaerobic bacterium isolated from activated sludge of Petroleum wastewater.</title>
        <authorList>
            <person name="Li Q."/>
        </authorList>
    </citation>
    <scope>NUCLEOTIDE SEQUENCE [LARGE SCALE GENOMIC DNA]</scope>
    <source>
        <strain evidence="2 3">YB-6</strain>
    </source>
</reference>
<dbReference type="InterPro" id="IPR052926">
    <property type="entry name" value="Metallo-beta-lactamase_dom"/>
</dbReference>
<dbReference type="Gene3D" id="3.60.15.10">
    <property type="entry name" value="Ribonuclease Z/Hydroxyacylglutathione hydrolase-like"/>
    <property type="match status" value="1"/>
</dbReference>
<evidence type="ECO:0000313" key="2">
    <source>
        <dbReference type="EMBL" id="MBW6411204.1"/>
    </source>
</evidence>
<dbReference type="Pfam" id="PF00753">
    <property type="entry name" value="Lactamase_B"/>
    <property type="match status" value="1"/>
</dbReference>
<name>A0ABS7ARA1_9CLOT</name>
<feature type="domain" description="Metallo-beta-lactamase" evidence="1">
    <location>
        <begin position="24"/>
        <end position="86"/>
    </location>
</feature>
<dbReference type="RefSeq" id="WP_219780669.1">
    <property type="nucleotide sequence ID" value="NZ_JAHXPT010000012.1"/>
</dbReference>
<organism evidence="2 3">
    <name type="scientific">Clostridium weizhouense</name>
    <dbReference type="NCBI Taxonomy" id="2859781"/>
    <lineage>
        <taxon>Bacteria</taxon>
        <taxon>Bacillati</taxon>
        <taxon>Bacillota</taxon>
        <taxon>Clostridia</taxon>
        <taxon>Eubacteriales</taxon>
        <taxon>Clostridiaceae</taxon>
        <taxon>Clostridium</taxon>
    </lineage>
</organism>
<sequence>MSLKITTLIENEPDQNNFLINEHGLSLYIEINNIKILFDTGQSGNFIKNAKKLKVDLNNLDYVILSHGHYDHSGGFMKLVENINNSFKLIVGDGFLNKKYKLLEENKYRFNGNTFDEKFIKQNNIPTKYINEDTYNISEDVIVFSNFERSTDFEVLNKKFYIKKDTKYIIDEFLDEIVLAIKVKEGLVVILGCSHVGVVNILKTIMKRTGMPIYCVVGGSHLIEADDFRLKNTIKFLKENNISILRLSHCTGEKGIRELQCEFGEKFVYNNTGNIIEIS</sequence>
<evidence type="ECO:0000259" key="1">
    <source>
        <dbReference type="Pfam" id="PF00753"/>
    </source>
</evidence>
<evidence type="ECO:0000313" key="3">
    <source>
        <dbReference type="Proteomes" id="UP001519921"/>
    </source>
</evidence>
<gene>
    <name evidence="2" type="ORF">KYD98_14015</name>
</gene>
<dbReference type="Proteomes" id="UP001519921">
    <property type="component" value="Unassembled WGS sequence"/>
</dbReference>
<accession>A0ABS7ARA1</accession>
<protein>
    <submittedName>
        <fullName evidence="2">MBL fold metallo-hydrolase</fullName>
    </submittedName>
</protein>
<dbReference type="PANTHER" id="PTHR13754">
    <property type="entry name" value="METALLO-BETA-LACTAMASE SUPERFAMILY PROTEIN"/>
    <property type="match status" value="1"/>
</dbReference>
<dbReference type="CDD" id="cd07713">
    <property type="entry name" value="DHPS-like_MBL-fold"/>
    <property type="match status" value="1"/>
</dbReference>
<dbReference type="SUPFAM" id="SSF56281">
    <property type="entry name" value="Metallo-hydrolase/oxidoreductase"/>
    <property type="match status" value="1"/>
</dbReference>